<evidence type="ECO:0000256" key="1">
    <source>
        <dbReference type="SAM" id="MobiDB-lite"/>
    </source>
</evidence>
<dbReference type="AlphaFoldDB" id="A0A2Z7CZ80"/>
<evidence type="ECO:0000313" key="3">
    <source>
        <dbReference type="Proteomes" id="UP000250235"/>
    </source>
</evidence>
<sequence length="166" mass="19063">MKISRAEPPRRDDRSEVRWRRATVSGHVRRLSRTSQSIVVFRRNDSAGHHIKINVGAFRHDDSAGRSQRDARASGDTALSSPCWDFLALMHRVVNYHSSWVGQRQVELFDAYGIRVWCKDERTQHSQTRRRKVKPDAARSNQPQEGQTSCWTVNSSLTNENSDFGS</sequence>
<protein>
    <submittedName>
        <fullName evidence="2">Uncharacterized protein</fullName>
    </submittedName>
</protein>
<feature type="compositionally biased region" description="Polar residues" evidence="1">
    <location>
        <begin position="139"/>
        <end position="166"/>
    </location>
</feature>
<proteinExistence type="predicted"/>
<gene>
    <name evidence="2" type="ORF">F511_19268</name>
</gene>
<name>A0A2Z7CZ80_9LAMI</name>
<accession>A0A2Z7CZ80</accession>
<feature type="region of interest" description="Disordered" evidence="1">
    <location>
        <begin position="123"/>
        <end position="166"/>
    </location>
</feature>
<reference evidence="2 3" key="1">
    <citation type="journal article" date="2015" name="Proc. Natl. Acad. Sci. U.S.A.">
        <title>The resurrection genome of Boea hygrometrica: A blueprint for survival of dehydration.</title>
        <authorList>
            <person name="Xiao L."/>
            <person name="Yang G."/>
            <person name="Zhang L."/>
            <person name="Yang X."/>
            <person name="Zhao S."/>
            <person name="Ji Z."/>
            <person name="Zhou Q."/>
            <person name="Hu M."/>
            <person name="Wang Y."/>
            <person name="Chen M."/>
            <person name="Xu Y."/>
            <person name="Jin H."/>
            <person name="Xiao X."/>
            <person name="Hu G."/>
            <person name="Bao F."/>
            <person name="Hu Y."/>
            <person name="Wan P."/>
            <person name="Li L."/>
            <person name="Deng X."/>
            <person name="Kuang T."/>
            <person name="Xiang C."/>
            <person name="Zhu J.K."/>
            <person name="Oliver M.J."/>
            <person name="He Y."/>
        </authorList>
    </citation>
    <scope>NUCLEOTIDE SEQUENCE [LARGE SCALE GENOMIC DNA]</scope>
    <source>
        <strain evidence="3">cv. XS01</strain>
    </source>
</reference>
<dbReference type="Proteomes" id="UP000250235">
    <property type="component" value="Unassembled WGS sequence"/>
</dbReference>
<organism evidence="2 3">
    <name type="scientific">Dorcoceras hygrometricum</name>
    <dbReference type="NCBI Taxonomy" id="472368"/>
    <lineage>
        <taxon>Eukaryota</taxon>
        <taxon>Viridiplantae</taxon>
        <taxon>Streptophyta</taxon>
        <taxon>Embryophyta</taxon>
        <taxon>Tracheophyta</taxon>
        <taxon>Spermatophyta</taxon>
        <taxon>Magnoliopsida</taxon>
        <taxon>eudicotyledons</taxon>
        <taxon>Gunneridae</taxon>
        <taxon>Pentapetalae</taxon>
        <taxon>asterids</taxon>
        <taxon>lamiids</taxon>
        <taxon>Lamiales</taxon>
        <taxon>Gesneriaceae</taxon>
        <taxon>Didymocarpoideae</taxon>
        <taxon>Trichosporeae</taxon>
        <taxon>Loxocarpinae</taxon>
        <taxon>Dorcoceras</taxon>
    </lineage>
</organism>
<dbReference type="EMBL" id="KQ992529">
    <property type="protein sequence ID" value="KZV50176.1"/>
    <property type="molecule type" value="Genomic_DNA"/>
</dbReference>
<evidence type="ECO:0000313" key="2">
    <source>
        <dbReference type="EMBL" id="KZV50176.1"/>
    </source>
</evidence>
<keyword evidence="3" id="KW-1185">Reference proteome</keyword>